<keyword evidence="4" id="KW-1185">Reference proteome</keyword>
<feature type="compositionally biased region" description="Basic and acidic residues" evidence="1">
    <location>
        <begin position="1"/>
        <end position="11"/>
    </location>
</feature>
<dbReference type="PROSITE" id="PS51737">
    <property type="entry name" value="RECOMBINASE_DNA_BIND"/>
    <property type="match status" value="1"/>
</dbReference>
<sequence>MPELNPTDHDGSPLGAWLQHNPTRSRPTAPSGGSRSAFYARMSTREFQDPESSTGWQRQVATDLITGHGRIAAEFIDVGCSRRRSWTSRPEAAALLESPANPDRQFDAVVVGEYERAFCGQQSVTFCRCSPAILQIWLPEFHGPVDPADPVHQAQPDPETSRHVRRIFAQQLTGRSVASIARELNETGVPCPSVADPGRNRNRRARPWTVRTVASILTNPRFTGRAARGRSGHQDLTRRDRFRNTRTPLSTPLPID</sequence>
<gene>
    <name evidence="3" type="ORF">SAMN05443668_106281</name>
</gene>
<protein>
    <submittedName>
        <fullName evidence="3">Recombinase</fullName>
    </submittedName>
</protein>
<evidence type="ECO:0000256" key="1">
    <source>
        <dbReference type="SAM" id="MobiDB-lite"/>
    </source>
</evidence>
<feature type="region of interest" description="Disordered" evidence="1">
    <location>
        <begin position="1"/>
        <end position="36"/>
    </location>
</feature>
<dbReference type="STRING" id="134849.SAMN05443668_106281"/>
<dbReference type="InterPro" id="IPR038109">
    <property type="entry name" value="DNA_bind_recomb_sf"/>
</dbReference>
<feature type="compositionally biased region" description="Basic and acidic residues" evidence="1">
    <location>
        <begin position="232"/>
        <end position="243"/>
    </location>
</feature>
<feature type="region of interest" description="Disordered" evidence="1">
    <location>
        <begin position="221"/>
        <end position="256"/>
    </location>
</feature>
<dbReference type="PANTHER" id="PTHR30461:SF23">
    <property type="entry name" value="DNA RECOMBINASE-RELATED"/>
    <property type="match status" value="1"/>
</dbReference>
<organism evidence="3 4">
    <name type="scientific">Cryptosporangium aurantiacum</name>
    <dbReference type="NCBI Taxonomy" id="134849"/>
    <lineage>
        <taxon>Bacteria</taxon>
        <taxon>Bacillati</taxon>
        <taxon>Actinomycetota</taxon>
        <taxon>Actinomycetes</taxon>
        <taxon>Cryptosporangiales</taxon>
        <taxon>Cryptosporangiaceae</taxon>
        <taxon>Cryptosporangium</taxon>
    </lineage>
</organism>
<dbReference type="Pfam" id="PF07508">
    <property type="entry name" value="Recombinase"/>
    <property type="match status" value="1"/>
</dbReference>
<accession>A0A1M7R2Y4</accession>
<dbReference type="PANTHER" id="PTHR30461">
    <property type="entry name" value="DNA-INVERTASE FROM LAMBDOID PROPHAGE"/>
    <property type="match status" value="1"/>
</dbReference>
<dbReference type="InterPro" id="IPR036162">
    <property type="entry name" value="Resolvase-like_N_sf"/>
</dbReference>
<feature type="compositionally biased region" description="Polar residues" evidence="1">
    <location>
        <begin position="20"/>
        <end position="34"/>
    </location>
</feature>
<dbReference type="AlphaFoldDB" id="A0A1M7R2Y4"/>
<dbReference type="InterPro" id="IPR011109">
    <property type="entry name" value="DNA_bind_recombinase_dom"/>
</dbReference>
<dbReference type="Proteomes" id="UP000184440">
    <property type="component" value="Unassembled WGS sequence"/>
</dbReference>
<evidence type="ECO:0000313" key="4">
    <source>
        <dbReference type="Proteomes" id="UP000184440"/>
    </source>
</evidence>
<dbReference type="GO" id="GO:0000150">
    <property type="term" value="F:DNA strand exchange activity"/>
    <property type="evidence" value="ECO:0007669"/>
    <property type="project" value="InterPro"/>
</dbReference>
<dbReference type="RefSeq" id="WP_073259633.1">
    <property type="nucleotide sequence ID" value="NZ_FRCS01000006.1"/>
</dbReference>
<name>A0A1M7R2Y4_9ACTN</name>
<evidence type="ECO:0000313" key="3">
    <source>
        <dbReference type="EMBL" id="SHN39439.1"/>
    </source>
</evidence>
<dbReference type="GO" id="GO:0003677">
    <property type="term" value="F:DNA binding"/>
    <property type="evidence" value="ECO:0007669"/>
    <property type="project" value="InterPro"/>
</dbReference>
<feature type="domain" description="Recombinase" evidence="2">
    <location>
        <begin position="139"/>
        <end position="255"/>
    </location>
</feature>
<evidence type="ECO:0000259" key="2">
    <source>
        <dbReference type="PROSITE" id="PS51737"/>
    </source>
</evidence>
<proteinExistence type="predicted"/>
<dbReference type="Gene3D" id="3.40.50.1390">
    <property type="entry name" value="Resolvase, N-terminal catalytic domain"/>
    <property type="match status" value="1"/>
</dbReference>
<reference evidence="3 4" key="1">
    <citation type="submission" date="2016-11" db="EMBL/GenBank/DDBJ databases">
        <authorList>
            <person name="Jaros S."/>
            <person name="Januszkiewicz K."/>
            <person name="Wedrychowicz H."/>
        </authorList>
    </citation>
    <scope>NUCLEOTIDE SEQUENCE [LARGE SCALE GENOMIC DNA]</scope>
    <source>
        <strain evidence="3 4">DSM 46144</strain>
    </source>
</reference>
<dbReference type="InterPro" id="IPR050639">
    <property type="entry name" value="SSR_resolvase"/>
</dbReference>
<dbReference type="Gene3D" id="3.90.1750.20">
    <property type="entry name" value="Putative Large Serine Recombinase, Chain B, Domain 2"/>
    <property type="match status" value="1"/>
</dbReference>
<dbReference type="EMBL" id="FRCS01000006">
    <property type="protein sequence ID" value="SHN39439.1"/>
    <property type="molecule type" value="Genomic_DNA"/>
</dbReference>